<keyword evidence="2" id="KW-1185">Reference proteome</keyword>
<reference evidence="1 2" key="1">
    <citation type="journal article" date="2021" name="Genome Biol. Evol.">
        <title>Complete Genome Sequencing of a Novel Gloeobacter Species from a Waterfall Cave in Mexico.</title>
        <authorList>
            <person name="Saw J.H."/>
            <person name="Cardona T."/>
            <person name="Montejano G."/>
        </authorList>
    </citation>
    <scope>NUCLEOTIDE SEQUENCE [LARGE SCALE GENOMIC DNA]</scope>
    <source>
        <strain evidence="1">MG652769</strain>
    </source>
</reference>
<protein>
    <submittedName>
        <fullName evidence="1">Uncharacterized protein</fullName>
    </submittedName>
</protein>
<dbReference type="RefSeq" id="WP_230844110.1">
    <property type="nucleotide sequence ID" value="NZ_CP063845.1"/>
</dbReference>
<sequence>MFEYLKRFFLQMISFSDRASLAAAGGLLFEPAAEKAIVELLKSRRECEIGPLLRTVEGALAKENRHLVVPLTWYLLERMELDGTLVSRSSGDAHDKVYYYSLGLSRKLLFGGN</sequence>
<dbReference type="EMBL" id="CP063845">
    <property type="protein sequence ID" value="UFP96776.1"/>
    <property type="molecule type" value="Genomic_DNA"/>
</dbReference>
<organism evidence="1 2">
    <name type="scientific">Gloeobacter morelensis MG652769</name>
    <dbReference type="NCBI Taxonomy" id="2781736"/>
    <lineage>
        <taxon>Bacteria</taxon>
        <taxon>Bacillati</taxon>
        <taxon>Cyanobacteriota</taxon>
        <taxon>Cyanophyceae</taxon>
        <taxon>Gloeobacterales</taxon>
        <taxon>Gloeobacteraceae</taxon>
        <taxon>Gloeobacter</taxon>
        <taxon>Gloeobacter morelensis</taxon>
    </lineage>
</organism>
<gene>
    <name evidence="1" type="ORF">ISF26_11435</name>
</gene>
<accession>A0ABY3PTK5</accession>
<evidence type="ECO:0000313" key="2">
    <source>
        <dbReference type="Proteomes" id="UP001054846"/>
    </source>
</evidence>
<dbReference type="Proteomes" id="UP001054846">
    <property type="component" value="Chromosome"/>
</dbReference>
<proteinExistence type="predicted"/>
<evidence type="ECO:0000313" key="1">
    <source>
        <dbReference type="EMBL" id="UFP96776.1"/>
    </source>
</evidence>
<name>A0ABY3PTK5_9CYAN</name>